<dbReference type="EMBL" id="CM037620">
    <property type="protein sequence ID" value="KAH7994358.1"/>
    <property type="molecule type" value="Genomic_DNA"/>
</dbReference>
<evidence type="ECO:0000313" key="2">
    <source>
        <dbReference type="Proteomes" id="UP000827872"/>
    </source>
</evidence>
<reference evidence="1" key="1">
    <citation type="submission" date="2021-08" db="EMBL/GenBank/DDBJ databases">
        <title>The first chromosome-level gecko genome reveals the dynamic sex chromosomes of Neotropical dwarf geckos (Sphaerodactylidae: Sphaerodactylus).</title>
        <authorList>
            <person name="Pinto B.J."/>
            <person name="Keating S.E."/>
            <person name="Gamble T."/>
        </authorList>
    </citation>
    <scope>NUCLEOTIDE SEQUENCE</scope>
    <source>
        <strain evidence="1">TG3544</strain>
    </source>
</reference>
<name>A0ACB8EPB2_9SAUR</name>
<accession>A0ACB8EPB2</accession>
<comment type="caution">
    <text evidence="1">The sequence shown here is derived from an EMBL/GenBank/DDBJ whole genome shotgun (WGS) entry which is preliminary data.</text>
</comment>
<evidence type="ECO:0000313" key="1">
    <source>
        <dbReference type="EMBL" id="KAH7994358.1"/>
    </source>
</evidence>
<sequence>MLNSNSGASSSLVVKFADTDKERTMRRMQQMAGQMGMFNPMAIQFGAYGAYAQAYLTYDIAIFNCSSNSESSSILEVSEEGRFES</sequence>
<gene>
    <name evidence="1" type="primary">CELF4_3</name>
    <name evidence="1" type="ORF">K3G42_002715</name>
</gene>
<keyword evidence="2" id="KW-1185">Reference proteome</keyword>
<dbReference type="Proteomes" id="UP000827872">
    <property type="component" value="Linkage Group LG07"/>
</dbReference>
<proteinExistence type="predicted"/>
<protein>
    <submittedName>
        <fullName evidence="1">CUGBP Elav-like member 4</fullName>
    </submittedName>
</protein>
<organism evidence="1 2">
    <name type="scientific">Sphaerodactylus townsendi</name>
    <dbReference type="NCBI Taxonomy" id="933632"/>
    <lineage>
        <taxon>Eukaryota</taxon>
        <taxon>Metazoa</taxon>
        <taxon>Chordata</taxon>
        <taxon>Craniata</taxon>
        <taxon>Vertebrata</taxon>
        <taxon>Euteleostomi</taxon>
        <taxon>Lepidosauria</taxon>
        <taxon>Squamata</taxon>
        <taxon>Bifurcata</taxon>
        <taxon>Gekkota</taxon>
        <taxon>Sphaerodactylidae</taxon>
        <taxon>Sphaerodactylus</taxon>
    </lineage>
</organism>